<reference evidence="8" key="1">
    <citation type="submission" date="2020-05" db="EMBL/GenBank/DDBJ databases">
        <authorList>
            <person name="Chiriac C."/>
            <person name="Salcher M."/>
            <person name="Ghai R."/>
            <person name="Kavagutti S V."/>
        </authorList>
    </citation>
    <scope>NUCLEOTIDE SEQUENCE</scope>
</reference>
<feature type="transmembrane region" description="Helical" evidence="6">
    <location>
        <begin position="105"/>
        <end position="133"/>
    </location>
</feature>
<accession>A0A6J6QVS1</accession>
<evidence type="ECO:0000313" key="8">
    <source>
        <dbReference type="EMBL" id="CAB4714852.1"/>
    </source>
</evidence>
<comment type="subcellular location">
    <subcellularLocation>
        <location evidence="1">Membrane</location>
        <topology evidence="1">Multi-pass membrane protein</topology>
    </subcellularLocation>
</comment>
<dbReference type="Gene3D" id="1.20.1740.10">
    <property type="entry name" value="Amino acid/polyamine transporter I"/>
    <property type="match status" value="1"/>
</dbReference>
<dbReference type="EMBL" id="CAFBNU010000015">
    <property type="protein sequence ID" value="CAB4967501.1"/>
    <property type="molecule type" value="Genomic_DNA"/>
</dbReference>
<evidence type="ECO:0000256" key="2">
    <source>
        <dbReference type="ARBA" id="ARBA00022448"/>
    </source>
</evidence>
<dbReference type="EMBL" id="CAFBPT010000013">
    <property type="protein sequence ID" value="CAB5033019.1"/>
    <property type="molecule type" value="Genomic_DNA"/>
</dbReference>
<feature type="transmembrane region" description="Helical" evidence="6">
    <location>
        <begin position="176"/>
        <end position="196"/>
    </location>
</feature>
<dbReference type="PANTHER" id="PTHR45649:SF26">
    <property type="entry name" value="OS04G0435100 PROTEIN"/>
    <property type="match status" value="1"/>
</dbReference>
<evidence type="ECO:0000256" key="1">
    <source>
        <dbReference type="ARBA" id="ARBA00004141"/>
    </source>
</evidence>
<dbReference type="Pfam" id="PF13520">
    <property type="entry name" value="AA_permease_2"/>
    <property type="match status" value="1"/>
</dbReference>
<evidence type="ECO:0000313" key="7">
    <source>
        <dbReference type="EMBL" id="CAB4680205.1"/>
    </source>
</evidence>
<dbReference type="EMBL" id="CAEZYD010000016">
    <property type="protein sequence ID" value="CAB4714852.1"/>
    <property type="molecule type" value="Genomic_DNA"/>
</dbReference>
<feature type="transmembrane region" description="Helical" evidence="6">
    <location>
        <begin position="425"/>
        <end position="446"/>
    </location>
</feature>
<evidence type="ECO:0000313" key="11">
    <source>
        <dbReference type="EMBL" id="CAB4967501.1"/>
    </source>
</evidence>
<feature type="transmembrane region" description="Helical" evidence="6">
    <location>
        <begin position="302"/>
        <end position="328"/>
    </location>
</feature>
<dbReference type="GO" id="GO:0022857">
    <property type="term" value="F:transmembrane transporter activity"/>
    <property type="evidence" value="ECO:0007669"/>
    <property type="project" value="InterPro"/>
</dbReference>
<evidence type="ECO:0000256" key="3">
    <source>
        <dbReference type="ARBA" id="ARBA00022692"/>
    </source>
</evidence>
<dbReference type="EMBL" id="CAEZXD010000031">
    <property type="protein sequence ID" value="CAB4680205.1"/>
    <property type="molecule type" value="Genomic_DNA"/>
</dbReference>
<protein>
    <submittedName>
        <fullName evidence="8">Unannotated protein</fullName>
    </submittedName>
</protein>
<feature type="transmembrane region" description="Helical" evidence="6">
    <location>
        <begin position="216"/>
        <end position="238"/>
    </location>
</feature>
<name>A0A6J6QVS1_9ZZZZ</name>
<evidence type="ECO:0000256" key="4">
    <source>
        <dbReference type="ARBA" id="ARBA00022989"/>
    </source>
</evidence>
<dbReference type="PANTHER" id="PTHR45649">
    <property type="entry name" value="AMINO-ACID PERMEASE BAT1"/>
    <property type="match status" value="1"/>
</dbReference>
<proteinExistence type="predicted"/>
<feature type="transmembrane region" description="Helical" evidence="6">
    <location>
        <begin position="452"/>
        <end position="470"/>
    </location>
</feature>
<dbReference type="InterPro" id="IPR002293">
    <property type="entry name" value="AA/rel_permease1"/>
</dbReference>
<keyword evidence="4 6" id="KW-1133">Transmembrane helix</keyword>
<sequence>MPYNDNQDIQEDKVLGAFGYKEELKRTMGGFSSFALAFSMISVTTTVFTLFAQPFQTIGGVAIWLWLPVIAGTLLLSAVYGHLAVRLPITGYAYHWASRLVNPSYGWFTGWNALLCQFVGSAGIAVATASVFAPDFWDKPTHANIIMLSTIGIVFAVIVNIISIKLTARINNGGASIELVGTIGLTLLLGIGIAFFAEKQGASILFQTGSSTGGAINITAIATALLLPIWTIAGWEGSADLAEETHDPRKVAPQAMRRAVIISGLAGLGVFAIFAMAIPGPIADTVNSTSANPMISIFESHFGSAGGFLLQVVCFVSMFSCLLANVTVATRTCYSLSRDNMLPFSKTFAKVNPNTKTPIAAVLLVGAFAIGVTFLSSGIASQVLGIVSVVLYITYGSVLVSTVIGAKNNKIPSAPAQYYDMGKKLVPLSYVGIAWAIIVVLCMTLPAGSHVVAKMAIYFELAAVVWYFAVLRKRLKNGTAGPFRTNR</sequence>
<dbReference type="AlphaFoldDB" id="A0A6J6QVS1"/>
<gene>
    <name evidence="7" type="ORF">UFOPK2343_01042</name>
    <name evidence="8" type="ORF">UFOPK2652_01036</name>
    <name evidence="9" type="ORF">UFOPK3128_01230</name>
    <name evidence="10" type="ORF">UFOPK3511_01068</name>
    <name evidence="11" type="ORF">UFOPK3880_01165</name>
    <name evidence="12" type="ORF">UFOPK4146_01217</name>
</gene>
<evidence type="ECO:0000313" key="12">
    <source>
        <dbReference type="EMBL" id="CAB5033019.1"/>
    </source>
</evidence>
<organism evidence="8">
    <name type="scientific">freshwater metagenome</name>
    <dbReference type="NCBI Taxonomy" id="449393"/>
    <lineage>
        <taxon>unclassified sequences</taxon>
        <taxon>metagenomes</taxon>
        <taxon>ecological metagenomes</taxon>
    </lineage>
</organism>
<evidence type="ECO:0000313" key="9">
    <source>
        <dbReference type="EMBL" id="CAB4826994.1"/>
    </source>
</evidence>
<keyword evidence="2" id="KW-0813">Transport</keyword>
<dbReference type="GO" id="GO:0016020">
    <property type="term" value="C:membrane"/>
    <property type="evidence" value="ECO:0007669"/>
    <property type="project" value="UniProtKB-SubCell"/>
</dbReference>
<feature type="transmembrane region" description="Helical" evidence="6">
    <location>
        <begin position="259"/>
        <end position="282"/>
    </location>
</feature>
<dbReference type="PIRSF" id="PIRSF006060">
    <property type="entry name" value="AA_transporter"/>
    <property type="match status" value="1"/>
</dbReference>
<evidence type="ECO:0000256" key="6">
    <source>
        <dbReference type="SAM" id="Phobius"/>
    </source>
</evidence>
<feature type="transmembrane region" description="Helical" evidence="6">
    <location>
        <begin position="359"/>
        <end position="377"/>
    </location>
</feature>
<keyword evidence="5 6" id="KW-0472">Membrane</keyword>
<feature type="transmembrane region" description="Helical" evidence="6">
    <location>
        <begin position="145"/>
        <end position="164"/>
    </location>
</feature>
<dbReference type="EMBL" id="CAFAAZ010000015">
    <property type="protein sequence ID" value="CAB4826994.1"/>
    <property type="molecule type" value="Genomic_DNA"/>
</dbReference>
<feature type="transmembrane region" description="Helical" evidence="6">
    <location>
        <begin position="383"/>
        <end position="404"/>
    </location>
</feature>
<feature type="transmembrane region" description="Helical" evidence="6">
    <location>
        <begin position="31"/>
        <end position="51"/>
    </location>
</feature>
<evidence type="ECO:0000256" key="5">
    <source>
        <dbReference type="ARBA" id="ARBA00023136"/>
    </source>
</evidence>
<dbReference type="EMBL" id="CAFBMA010000014">
    <property type="protein sequence ID" value="CAB4901501.1"/>
    <property type="molecule type" value="Genomic_DNA"/>
</dbReference>
<evidence type="ECO:0000313" key="10">
    <source>
        <dbReference type="EMBL" id="CAB4901501.1"/>
    </source>
</evidence>
<keyword evidence="3 6" id="KW-0812">Transmembrane</keyword>
<feature type="transmembrane region" description="Helical" evidence="6">
    <location>
        <begin position="63"/>
        <end position="85"/>
    </location>
</feature>